<gene>
    <name evidence="4" type="ORF">IAD51_05560</name>
</gene>
<dbReference type="SUPFAM" id="SSF75217">
    <property type="entry name" value="alpha/beta knot"/>
    <property type="match status" value="1"/>
</dbReference>
<name>A0A9D1HSU1_9FIRM</name>
<keyword evidence="1 4" id="KW-0489">Methyltransferase</keyword>
<dbReference type="Proteomes" id="UP000824088">
    <property type="component" value="Unassembled WGS sequence"/>
</dbReference>
<sequence>EVMKSVSDTVTPYGLAAAAELPHREFAAPQGDALLLDGVSDPGNLGTILRTAAATGFGDVYLLDCADAYAPKTVRASMGGIFRVRTYDVTEEQAKALAAGTASAVLDMGGRSLTGSPLPTPCLYVAGSEAHGVRAALRGAAREIRSLPMAGGMESLNVAVACAVAMYLTFSLGNGH</sequence>
<evidence type="ECO:0000313" key="5">
    <source>
        <dbReference type="Proteomes" id="UP000824088"/>
    </source>
</evidence>
<dbReference type="PANTHER" id="PTHR43191:SF2">
    <property type="entry name" value="RRNA METHYLTRANSFERASE 3, MITOCHONDRIAL"/>
    <property type="match status" value="1"/>
</dbReference>
<evidence type="ECO:0000313" key="4">
    <source>
        <dbReference type="EMBL" id="HIU21677.1"/>
    </source>
</evidence>
<dbReference type="AlphaFoldDB" id="A0A9D1HSU1"/>
<dbReference type="GO" id="GO:0003723">
    <property type="term" value="F:RNA binding"/>
    <property type="evidence" value="ECO:0007669"/>
    <property type="project" value="InterPro"/>
</dbReference>
<dbReference type="InterPro" id="IPR051259">
    <property type="entry name" value="rRNA_Methyltransferase"/>
</dbReference>
<keyword evidence="2" id="KW-0808">Transferase</keyword>
<dbReference type="Gene3D" id="3.40.1280.10">
    <property type="match status" value="1"/>
</dbReference>
<dbReference type="EMBL" id="DVMN01000099">
    <property type="protein sequence ID" value="HIU21677.1"/>
    <property type="molecule type" value="Genomic_DNA"/>
</dbReference>
<protein>
    <submittedName>
        <fullName evidence="4">RNA methyltransferase</fullName>
    </submittedName>
</protein>
<dbReference type="InterPro" id="IPR029028">
    <property type="entry name" value="Alpha/beta_knot_MTases"/>
</dbReference>
<reference evidence="4" key="2">
    <citation type="journal article" date="2021" name="PeerJ">
        <title>Extensive microbial diversity within the chicken gut microbiome revealed by metagenomics and culture.</title>
        <authorList>
            <person name="Gilroy R."/>
            <person name="Ravi A."/>
            <person name="Getino M."/>
            <person name="Pursley I."/>
            <person name="Horton D.L."/>
            <person name="Alikhan N.F."/>
            <person name="Baker D."/>
            <person name="Gharbi K."/>
            <person name="Hall N."/>
            <person name="Watson M."/>
            <person name="Adriaenssens E.M."/>
            <person name="Foster-Nyarko E."/>
            <person name="Jarju S."/>
            <person name="Secka A."/>
            <person name="Antonio M."/>
            <person name="Oren A."/>
            <person name="Chaudhuri R.R."/>
            <person name="La Ragione R."/>
            <person name="Hildebrand F."/>
            <person name="Pallen M.J."/>
        </authorList>
    </citation>
    <scope>NUCLEOTIDE SEQUENCE</scope>
    <source>
        <strain evidence="4">1063</strain>
    </source>
</reference>
<dbReference type="GO" id="GO:0008173">
    <property type="term" value="F:RNA methyltransferase activity"/>
    <property type="evidence" value="ECO:0007669"/>
    <property type="project" value="InterPro"/>
</dbReference>
<dbReference type="Pfam" id="PF00588">
    <property type="entry name" value="SpoU_methylase"/>
    <property type="match status" value="1"/>
</dbReference>
<dbReference type="PANTHER" id="PTHR43191">
    <property type="entry name" value="RRNA METHYLTRANSFERASE 3"/>
    <property type="match status" value="1"/>
</dbReference>
<organism evidence="4 5">
    <name type="scientific">Candidatus Limadaptatus stercorigallinarum</name>
    <dbReference type="NCBI Taxonomy" id="2840845"/>
    <lineage>
        <taxon>Bacteria</taxon>
        <taxon>Bacillati</taxon>
        <taxon>Bacillota</taxon>
        <taxon>Clostridia</taxon>
        <taxon>Eubacteriales</taxon>
        <taxon>Candidatus Limadaptatus</taxon>
    </lineage>
</organism>
<dbReference type="InterPro" id="IPR029026">
    <property type="entry name" value="tRNA_m1G_MTases_N"/>
</dbReference>
<accession>A0A9D1HSU1</accession>
<evidence type="ECO:0000256" key="2">
    <source>
        <dbReference type="ARBA" id="ARBA00022679"/>
    </source>
</evidence>
<reference evidence="4" key="1">
    <citation type="submission" date="2020-10" db="EMBL/GenBank/DDBJ databases">
        <authorList>
            <person name="Gilroy R."/>
        </authorList>
    </citation>
    <scope>NUCLEOTIDE SEQUENCE</scope>
    <source>
        <strain evidence="4">1063</strain>
    </source>
</reference>
<evidence type="ECO:0000259" key="3">
    <source>
        <dbReference type="Pfam" id="PF00588"/>
    </source>
</evidence>
<feature type="non-terminal residue" evidence="4">
    <location>
        <position position="1"/>
    </location>
</feature>
<comment type="caution">
    <text evidence="4">The sequence shown here is derived from an EMBL/GenBank/DDBJ whole genome shotgun (WGS) entry which is preliminary data.</text>
</comment>
<dbReference type="CDD" id="cd18095">
    <property type="entry name" value="SpoU-like_rRNA-MTase"/>
    <property type="match status" value="1"/>
</dbReference>
<evidence type="ECO:0000256" key="1">
    <source>
        <dbReference type="ARBA" id="ARBA00022603"/>
    </source>
</evidence>
<dbReference type="GO" id="GO:0006396">
    <property type="term" value="P:RNA processing"/>
    <property type="evidence" value="ECO:0007669"/>
    <property type="project" value="InterPro"/>
</dbReference>
<feature type="domain" description="tRNA/rRNA methyltransferase SpoU type" evidence="3">
    <location>
        <begin position="34"/>
        <end position="167"/>
    </location>
</feature>
<proteinExistence type="predicted"/>
<dbReference type="GO" id="GO:0032259">
    <property type="term" value="P:methylation"/>
    <property type="evidence" value="ECO:0007669"/>
    <property type="project" value="UniProtKB-KW"/>
</dbReference>
<dbReference type="InterPro" id="IPR001537">
    <property type="entry name" value="SpoU_MeTrfase"/>
</dbReference>